<dbReference type="RefSeq" id="WP_012503594.1">
    <property type="nucleotide sequence ID" value="NZ_AVBE01000002.1"/>
</dbReference>
<accession>A0AA44UA63</accession>
<dbReference type="EMBL" id="AVBE01000002">
    <property type="protein sequence ID" value="PHJ36111.1"/>
    <property type="molecule type" value="Genomic_DNA"/>
</dbReference>
<protein>
    <submittedName>
        <fullName evidence="2">Ubiquitin-activating enzyme</fullName>
    </submittedName>
</protein>
<gene>
    <name evidence="2" type="ORF">N776_04690</name>
</gene>
<evidence type="ECO:0000313" key="2">
    <source>
        <dbReference type="EMBL" id="PHJ36111.1"/>
    </source>
</evidence>
<proteinExistence type="predicted"/>
<evidence type="ECO:0000256" key="1">
    <source>
        <dbReference type="SAM" id="MobiDB-lite"/>
    </source>
</evidence>
<name>A0AA44UA63_NEIGO</name>
<organism evidence="2 3">
    <name type="scientific">Neisseria gonorrhoeae 3502</name>
    <dbReference type="NCBI Taxonomy" id="1193404"/>
    <lineage>
        <taxon>Bacteria</taxon>
        <taxon>Pseudomonadati</taxon>
        <taxon>Pseudomonadota</taxon>
        <taxon>Betaproteobacteria</taxon>
        <taxon>Neisseriales</taxon>
        <taxon>Neisseriaceae</taxon>
        <taxon>Neisseria</taxon>
    </lineage>
</organism>
<reference evidence="2 3" key="1">
    <citation type="submission" date="2013-08" db="EMBL/GenBank/DDBJ databases">
        <authorList>
            <person name="Trees D."/>
        </authorList>
    </citation>
    <scope>NUCLEOTIDE SEQUENCE [LARGE SCALE GENOMIC DNA]</scope>
    <source>
        <strain evidence="2 3">3502</strain>
    </source>
</reference>
<dbReference type="Proteomes" id="UP000223296">
    <property type="component" value="Unassembled WGS sequence"/>
</dbReference>
<sequence>MPSEARFGVQTALRLKSQKPKATGIHPEKQKTQEFIGKNNNLSTVIPTKVGILIRPHGNLYFVIPPIPHHLYRFKSAQKSTSRHSHESGNLGRKI</sequence>
<feature type="region of interest" description="Disordered" evidence="1">
    <location>
        <begin position="75"/>
        <end position="95"/>
    </location>
</feature>
<evidence type="ECO:0000313" key="3">
    <source>
        <dbReference type="Proteomes" id="UP000223296"/>
    </source>
</evidence>
<dbReference type="AlphaFoldDB" id="A0AA44UA63"/>
<comment type="caution">
    <text evidence="2">The sequence shown here is derived from an EMBL/GenBank/DDBJ whole genome shotgun (WGS) entry which is preliminary data.</text>
</comment>